<dbReference type="Pfam" id="PF00753">
    <property type="entry name" value="Lactamase_B"/>
    <property type="match status" value="1"/>
</dbReference>
<reference evidence="2 3" key="1">
    <citation type="submission" date="2018-06" db="EMBL/GenBank/DDBJ databases">
        <title>Natronomonas sp. F16-60 a new haloarchaeon isolated from a solar saltern of Isla Cristina, Huelva, Spain.</title>
        <authorList>
            <person name="Duran-Viseras A."/>
            <person name="Sanchez-Porro C."/>
            <person name="Ventosa A."/>
        </authorList>
    </citation>
    <scope>NUCLEOTIDE SEQUENCE [LARGE SCALE GENOMIC DNA]</scope>
    <source>
        <strain evidence="2 3">F16-60</strain>
    </source>
</reference>
<dbReference type="SMART" id="SM00849">
    <property type="entry name" value="Lactamase_B"/>
    <property type="match status" value="1"/>
</dbReference>
<organism evidence="2 3">
    <name type="scientific">Haloglomus irregulare</name>
    <dbReference type="NCBI Taxonomy" id="2234134"/>
    <lineage>
        <taxon>Archaea</taxon>
        <taxon>Methanobacteriati</taxon>
        <taxon>Methanobacteriota</taxon>
        <taxon>Stenosarchaea group</taxon>
        <taxon>Halobacteria</taxon>
        <taxon>Halobacteriales</taxon>
        <taxon>Natronomonadaceae</taxon>
        <taxon>Haloglomus</taxon>
    </lineage>
</organism>
<dbReference type="RefSeq" id="WP_144260256.1">
    <property type="nucleotide sequence ID" value="NZ_QMDX01000001.1"/>
</dbReference>
<evidence type="ECO:0000313" key="3">
    <source>
        <dbReference type="Proteomes" id="UP000319894"/>
    </source>
</evidence>
<dbReference type="OrthoDB" id="205181at2157"/>
<dbReference type="Proteomes" id="UP000319894">
    <property type="component" value="Unassembled WGS sequence"/>
</dbReference>
<feature type="domain" description="Metallo-beta-lactamase" evidence="1">
    <location>
        <begin position="15"/>
        <end position="213"/>
    </location>
</feature>
<protein>
    <recommendedName>
        <fullName evidence="1">Metallo-beta-lactamase domain-containing protein</fullName>
    </recommendedName>
</protein>
<dbReference type="EMBL" id="QMDX01000001">
    <property type="protein sequence ID" value="TSD15779.1"/>
    <property type="molecule type" value="Genomic_DNA"/>
</dbReference>
<dbReference type="SUPFAM" id="SSF56281">
    <property type="entry name" value="Metallo-hydrolase/oxidoreductase"/>
    <property type="match status" value="1"/>
</dbReference>
<evidence type="ECO:0000313" key="2">
    <source>
        <dbReference type="EMBL" id="TSD15779.1"/>
    </source>
</evidence>
<gene>
    <name evidence="2" type="ORF">DP107_00940</name>
</gene>
<sequence length="298" mass="32829">MDIQRLEFQQPMWGGVNVLRIGDTLVDTGHVRSTDAVREALDGGLAGVERVLLTHPHIDHVGGSQTVDAIADLPHVGFEGVPSIVHGYADYLREARADMTRLLSGLGATESQWDVYFPVDGSYHQDRIAFEREVGDGETVRIGDYELETVHTPGHSAQHAAFWHEPSGTCLSGDLVSENGHFMYAPLYCDIDDYKRSLRRLRALSPDRLVPMHGPEMTDPRERIDDCLAKAEATAAELRSWLDERGRFFAREFARESFGADGAAVGFLTLVVHEYATHLAEQGACSVAVTGDGVELSR</sequence>
<keyword evidence="3" id="KW-1185">Reference proteome</keyword>
<dbReference type="InParanoid" id="A0A554NEF6"/>
<dbReference type="InterPro" id="IPR050662">
    <property type="entry name" value="Sec-metab_biosynth-thioest"/>
</dbReference>
<dbReference type="InterPro" id="IPR036866">
    <property type="entry name" value="RibonucZ/Hydroxyglut_hydro"/>
</dbReference>
<dbReference type="InterPro" id="IPR001279">
    <property type="entry name" value="Metallo-B-lactamas"/>
</dbReference>
<dbReference type="Gene3D" id="3.60.15.10">
    <property type="entry name" value="Ribonuclease Z/Hydroxyacylglutathione hydrolase-like"/>
    <property type="match status" value="1"/>
</dbReference>
<dbReference type="PANTHER" id="PTHR23131">
    <property type="entry name" value="ENDORIBONUCLEASE LACTB2"/>
    <property type="match status" value="1"/>
</dbReference>
<accession>A0A554NEF6</accession>
<proteinExistence type="predicted"/>
<evidence type="ECO:0000259" key="1">
    <source>
        <dbReference type="SMART" id="SM00849"/>
    </source>
</evidence>
<dbReference type="AlphaFoldDB" id="A0A554NEF6"/>
<name>A0A554NEF6_9EURY</name>
<comment type="caution">
    <text evidence="2">The sequence shown here is derived from an EMBL/GenBank/DDBJ whole genome shotgun (WGS) entry which is preliminary data.</text>
</comment>